<reference evidence="2 3" key="1">
    <citation type="submission" date="2020-10" db="EMBL/GenBank/DDBJ databases">
        <title>Sequencing the genomes of 1000 actinobacteria strains.</title>
        <authorList>
            <person name="Klenk H.-P."/>
        </authorList>
    </citation>
    <scope>NUCLEOTIDE SEQUENCE [LARGE SCALE GENOMIC DNA]</scope>
    <source>
        <strain evidence="2 3">DSM 7307</strain>
    </source>
</reference>
<accession>A0ABR9ITT8</accession>
<organism evidence="2 3">
    <name type="scientific">Rhizobium viscosum</name>
    <name type="common">Arthrobacter viscosus</name>
    <dbReference type="NCBI Taxonomy" id="1673"/>
    <lineage>
        <taxon>Bacteria</taxon>
        <taxon>Pseudomonadati</taxon>
        <taxon>Pseudomonadota</taxon>
        <taxon>Alphaproteobacteria</taxon>
        <taxon>Hyphomicrobiales</taxon>
        <taxon>Rhizobiaceae</taxon>
        <taxon>Rhizobium/Agrobacterium group</taxon>
        <taxon>Rhizobium</taxon>
    </lineage>
</organism>
<name>A0ABR9ITT8_RHIVS</name>
<proteinExistence type="predicted"/>
<dbReference type="EMBL" id="JADBEC010000001">
    <property type="protein sequence ID" value="MBE1506614.1"/>
    <property type="molecule type" value="Genomic_DNA"/>
</dbReference>
<protein>
    <submittedName>
        <fullName evidence="2">Uncharacterized protein</fullName>
    </submittedName>
</protein>
<dbReference type="RefSeq" id="WP_192730295.1">
    <property type="nucleotide sequence ID" value="NZ_BAAAVL010000018.1"/>
</dbReference>
<sequence>MEDFESDYQQAVEAGQRNLKTKKLLDNWCFHAEFARMPGRGMIEEATGLPIGHMGVRCKFSKKNSMFGWLLEDAAYDFYLNNCKGCDKRVPVGIPNIMEFVGPRERAIEQRQLERDAKRRKSKQEQQARKEERAELRSELSLEETFVLDLIDELDADDIPSDDPRLEQLANLAPEAFGQKVIDHLLPAATQEYFPYSIHAAKALIRARLDPDKKIAVAVRLLDSYVKSPEAVDYVLANPHRLGLENLSKVIRRFVSMAVPAPPSMRIGNETRSYDSAPIRSLFTKRQDDVSREIENLLASTQAGQIAAATEAIIAIDNDQLFAKHARSIFAKLMRRRTLLPKERRDSAVLYYLQEAASKCLELFPDEVDTIIQSFLRDNDDIGKREAYRTYRSVLKHGYRKKQTIGKPQRIAFRRLLWAAVDRPEATDDAAQFFMHAWDELAELAAELLDELIGAAATLSDKYERLEEKHSLEVANEFLAEMDRRNKRTAIDRLQGALIDWAAIGARAKGNEGVKDFLTLYRHLPENQTQMRGNMIVHVSKLLTGVESLNQVLSDWYRALMDESALVRASAAQAWENVPYEMQKNFPDLFFHAFAILLSDPYVIVHRRAIHALRRRFFPDDKRSLLNAAIWNLVVHYAQEGEDKEFLVKCIDVFAILCLTDEQKKGALGVFLSGLLLKLEGHALYEAVDHLVYSFQDVPGFVKVALKALADQYTRSISIDDCVTVVLRAPQHELRACADDIEAAFDALKPFRPEDFAEALLLISALTKAGRFSLARDRSQVLLAAIPAENRYEKWRLKASLVETAAAIEGAVADGEDITALIEHWEKLSAKLEIENEERAEIRDVPPRFFFSD</sequence>
<dbReference type="Proteomes" id="UP000620262">
    <property type="component" value="Unassembled WGS sequence"/>
</dbReference>
<keyword evidence="3" id="KW-1185">Reference proteome</keyword>
<gene>
    <name evidence="2" type="ORF">H4W29_003795</name>
</gene>
<evidence type="ECO:0000313" key="3">
    <source>
        <dbReference type="Proteomes" id="UP000620262"/>
    </source>
</evidence>
<evidence type="ECO:0000313" key="2">
    <source>
        <dbReference type="EMBL" id="MBE1506614.1"/>
    </source>
</evidence>
<evidence type="ECO:0000256" key="1">
    <source>
        <dbReference type="SAM" id="MobiDB-lite"/>
    </source>
</evidence>
<dbReference type="InterPro" id="IPR016024">
    <property type="entry name" value="ARM-type_fold"/>
</dbReference>
<dbReference type="SUPFAM" id="SSF48371">
    <property type="entry name" value="ARM repeat"/>
    <property type="match status" value="1"/>
</dbReference>
<comment type="caution">
    <text evidence="2">The sequence shown here is derived from an EMBL/GenBank/DDBJ whole genome shotgun (WGS) entry which is preliminary data.</text>
</comment>
<feature type="region of interest" description="Disordered" evidence="1">
    <location>
        <begin position="113"/>
        <end position="136"/>
    </location>
</feature>